<dbReference type="NCBIfam" id="TIGR00254">
    <property type="entry name" value="GGDEF"/>
    <property type="match status" value="1"/>
</dbReference>
<feature type="transmembrane region" description="Helical" evidence="7">
    <location>
        <begin position="137"/>
        <end position="158"/>
    </location>
</feature>
<dbReference type="PANTHER" id="PTHR44757">
    <property type="entry name" value="DIGUANYLATE CYCLASE DGCP"/>
    <property type="match status" value="1"/>
</dbReference>
<evidence type="ECO:0000259" key="10">
    <source>
        <dbReference type="PROSITE" id="PS50883"/>
    </source>
</evidence>
<dbReference type="SMART" id="SM00052">
    <property type="entry name" value="EAL"/>
    <property type="match status" value="1"/>
</dbReference>
<dbReference type="InterPro" id="IPR013767">
    <property type="entry name" value="PAS_fold"/>
</dbReference>
<feature type="domain" description="PAC" evidence="9">
    <location>
        <begin position="515"/>
        <end position="567"/>
    </location>
</feature>
<reference evidence="12 13" key="1">
    <citation type="submission" date="2012-06" db="EMBL/GenBank/DDBJ databases">
        <title>The complete chromosome of genome of Turneriella parva DSM 21527.</title>
        <authorList>
            <consortium name="US DOE Joint Genome Institute (JGI-PGF)"/>
            <person name="Lucas S."/>
            <person name="Han J."/>
            <person name="Lapidus A."/>
            <person name="Bruce D."/>
            <person name="Goodwin L."/>
            <person name="Pitluck S."/>
            <person name="Peters L."/>
            <person name="Kyrpides N."/>
            <person name="Mavromatis K."/>
            <person name="Ivanova N."/>
            <person name="Mikhailova N."/>
            <person name="Chertkov O."/>
            <person name="Detter J.C."/>
            <person name="Tapia R."/>
            <person name="Han C."/>
            <person name="Land M."/>
            <person name="Hauser L."/>
            <person name="Markowitz V."/>
            <person name="Cheng J.-F."/>
            <person name="Hugenholtz P."/>
            <person name="Woyke T."/>
            <person name="Wu D."/>
            <person name="Gronow S."/>
            <person name="Wellnitz S."/>
            <person name="Brambilla E."/>
            <person name="Klenk H.-P."/>
            <person name="Eisen J.A."/>
        </authorList>
    </citation>
    <scope>NUCLEOTIDE SEQUENCE [LARGE SCALE GENOMIC DNA]</scope>
    <source>
        <strain evidence="13">ATCC BAA-1111 / DSM 21527 / NCTC 11395 / H</strain>
    </source>
</reference>
<dbReference type="Proteomes" id="UP000006048">
    <property type="component" value="Chromosome"/>
</dbReference>
<evidence type="ECO:0000256" key="7">
    <source>
        <dbReference type="SAM" id="Phobius"/>
    </source>
</evidence>
<dbReference type="SUPFAM" id="SSF141868">
    <property type="entry name" value="EAL domain-like"/>
    <property type="match status" value="1"/>
</dbReference>
<dbReference type="GO" id="GO:0005886">
    <property type="term" value="C:plasma membrane"/>
    <property type="evidence" value="ECO:0007669"/>
    <property type="project" value="UniProtKB-SubCell"/>
</dbReference>
<dbReference type="CDD" id="cd01949">
    <property type="entry name" value="GGDEF"/>
    <property type="match status" value="1"/>
</dbReference>
<keyword evidence="13" id="KW-1185">Reference proteome</keyword>
<keyword evidence="3 7" id="KW-0812">Transmembrane</keyword>
<evidence type="ECO:0000256" key="1">
    <source>
        <dbReference type="ARBA" id="ARBA00004651"/>
    </source>
</evidence>
<keyword evidence="2" id="KW-1003">Cell membrane</keyword>
<dbReference type="Pfam" id="PF00990">
    <property type="entry name" value="GGDEF"/>
    <property type="match status" value="1"/>
</dbReference>
<feature type="transmembrane region" description="Helical" evidence="7">
    <location>
        <begin position="170"/>
        <end position="189"/>
    </location>
</feature>
<proteinExistence type="predicted"/>
<dbReference type="EMBL" id="CP002959">
    <property type="protein sequence ID" value="AFM11068.1"/>
    <property type="molecule type" value="Genomic_DNA"/>
</dbReference>
<dbReference type="Gene3D" id="3.30.450.20">
    <property type="entry name" value="PAS domain"/>
    <property type="match status" value="3"/>
</dbReference>
<evidence type="ECO:0000259" key="11">
    <source>
        <dbReference type="PROSITE" id="PS50887"/>
    </source>
</evidence>
<dbReference type="Pfam" id="PF08447">
    <property type="entry name" value="PAS_3"/>
    <property type="match status" value="1"/>
</dbReference>
<dbReference type="InterPro" id="IPR029787">
    <property type="entry name" value="Nucleotide_cyclase"/>
</dbReference>
<dbReference type="SMART" id="SM00091">
    <property type="entry name" value="PAS"/>
    <property type="match status" value="3"/>
</dbReference>
<keyword evidence="5 7" id="KW-0472">Membrane</keyword>
<dbReference type="SUPFAM" id="SSF55073">
    <property type="entry name" value="Nucleotide cyclase"/>
    <property type="match status" value="1"/>
</dbReference>
<dbReference type="PROSITE" id="PS50887">
    <property type="entry name" value="GGDEF"/>
    <property type="match status" value="1"/>
</dbReference>
<evidence type="ECO:0000256" key="4">
    <source>
        <dbReference type="ARBA" id="ARBA00022989"/>
    </source>
</evidence>
<dbReference type="CDD" id="cd01948">
    <property type="entry name" value="EAL"/>
    <property type="match status" value="1"/>
</dbReference>
<dbReference type="PROSITE" id="PS50112">
    <property type="entry name" value="PAS"/>
    <property type="match status" value="2"/>
</dbReference>
<dbReference type="InterPro" id="IPR001633">
    <property type="entry name" value="EAL_dom"/>
</dbReference>
<dbReference type="InterPro" id="IPR035919">
    <property type="entry name" value="EAL_sf"/>
</dbReference>
<evidence type="ECO:0000313" key="13">
    <source>
        <dbReference type="Proteomes" id="UP000006048"/>
    </source>
</evidence>
<dbReference type="InterPro" id="IPR043128">
    <property type="entry name" value="Rev_trsase/Diguanyl_cyclase"/>
</dbReference>
<dbReference type="InterPro" id="IPR001610">
    <property type="entry name" value="PAC"/>
</dbReference>
<dbReference type="CDD" id="cd00130">
    <property type="entry name" value="PAS"/>
    <property type="match status" value="2"/>
</dbReference>
<feature type="transmembrane region" description="Helical" evidence="7">
    <location>
        <begin position="201"/>
        <end position="224"/>
    </location>
</feature>
<feature type="domain" description="PAC" evidence="9">
    <location>
        <begin position="642"/>
        <end position="692"/>
    </location>
</feature>
<evidence type="ECO:0000259" key="9">
    <source>
        <dbReference type="PROSITE" id="PS50113"/>
    </source>
</evidence>
<feature type="transmembrane region" description="Helical" evidence="7">
    <location>
        <begin position="60"/>
        <end position="88"/>
    </location>
</feature>
<sequence>MWCLTRMPFFSDKKVQSTLRQMVVQLPFSVGFIVIYVASAVFVLRYFTHNGVVAIFWPPTGLALAAVMIQGRIFLPVVAAGALLANLISGVPLWPAIIFALGNALQAWLGHFALNFRADSSHTLSHAREYFLIVRRAVLVAPLPSAFIGAATLHMFGLTRQDWLTNLEHWWMGDSLGVLVLTPLLLVWRRVPENWYSSRQWIEGIVGLALAALAGQIIFAGWFSEIFSDYAHGFVLFVFVSWAAVRFGRHATAVVIGLLVLQILYGVLSQSGYFYRTGNAMPLTSIWLYIFILAFTGMALAIFVHERKNSLLGLTQAHERLELVGSLAKIGAWDLDVMTGEMQLSREARRIAELPPESPMHFQAALTFLDEQEQHAHAGRVQQAIEQGIGWDTEFAMVTHTGRKIWVRSQANPVKENGRIVRLVGSMHDLTEKREKELALKKSELDFKRLVETSEEGIWTIDSEGKTTFVNERMADILGYTQDEMLGKPFTYFMTPDRAEAALALLQRRNEGIHEVHEFCLQDKGGREVWTLSSTNAIRSEDGTVVGALAMVTDITARKRIERDLQLSEERYRHLVESASDGIIVHVGGFIAYANDAALRLVGAKNAEEIIGRNALEFVAPEYRQMVIERMKIVNAPGGRAPAIEEKFMRLDGSTIDVEVSATGTRFNDSNATMVVVRDISERKNAEEQIRYLGQHDLLTGLPNRALFADRLTQTISFAAAHKKSFALLFLDLDHFKKINDSHGHQIGDRFLRQVSGRLLECVGPLDTASRQGGDEFSIIIAELEHADEAAFMARRICEALSEPFQVEALRLHASASVGIAMYPKDGLQAEVLLRNADIAMYHAKGSGRNQFQFFSEELNRTTHERLEIEAAIDDALEKNEFEVYYQPQLNLATGKIESCEALIRWNHAKKGLLAPGEFISVAEESGHIDAIGRWVLRRVAADFAEFSAAGFSNMRLAVNVSSPQMRVIDFAAFVAAVVAEHKIPAGCLELEVTESMLMSDTEQAIATISSLTAQGVRFSIDDFGTGYSSLSYLRSLKIHHLKIDRSFVADVISDPDDATIVRAIISLAHSLRLTAIAEGVESEQQLQFLKDEGCDMVQGYLLARPMPLADCIQFAKSYGKGA</sequence>
<dbReference type="InterPro" id="IPR007895">
    <property type="entry name" value="MASE1"/>
</dbReference>
<name>I4B1B1_TURPD</name>
<dbReference type="InterPro" id="IPR000700">
    <property type="entry name" value="PAS-assoc_C"/>
</dbReference>
<dbReference type="InterPro" id="IPR013655">
    <property type="entry name" value="PAS_fold_3"/>
</dbReference>
<evidence type="ECO:0000256" key="5">
    <source>
        <dbReference type="ARBA" id="ARBA00023136"/>
    </source>
</evidence>
<dbReference type="STRING" id="869212.Turpa_0412"/>
<dbReference type="InterPro" id="IPR035965">
    <property type="entry name" value="PAS-like_dom_sf"/>
</dbReference>
<feature type="domain" description="PAS" evidence="8">
    <location>
        <begin position="568"/>
        <end position="638"/>
    </location>
</feature>
<dbReference type="InterPro" id="IPR052155">
    <property type="entry name" value="Biofilm_reg_signaling"/>
</dbReference>
<dbReference type="HOGENOM" id="CLU_000445_70_49_12"/>
<dbReference type="PANTHER" id="PTHR44757:SF2">
    <property type="entry name" value="BIOFILM ARCHITECTURE MAINTENANCE PROTEIN MBAA"/>
    <property type="match status" value="1"/>
</dbReference>
<organism evidence="12 13">
    <name type="scientific">Turneriella parva (strain ATCC BAA-1111 / DSM 21527 / NCTC 11395 / H)</name>
    <name type="common">Leptospira parva</name>
    <dbReference type="NCBI Taxonomy" id="869212"/>
    <lineage>
        <taxon>Bacteria</taxon>
        <taxon>Pseudomonadati</taxon>
        <taxon>Spirochaetota</taxon>
        <taxon>Spirochaetia</taxon>
        <taxon>Leptospirales</taxon>
        <taxon>Leptospiraceae</taxon>
        <taxon>Turneriella</taxon>
    </lineage>
</organism>
<comment type="subcellular location">
    <subcellularLocation>
        <location evidence="1">Cell membrane</location>
        <topology evidence="1">Multi-pass membrane protein</topology>
    </subcellularLocation>
</comment>
<feature type="domain" description="GGDEF" evidence="11">
    <location>
        <begin position="724"/>
        <end position="857"/>
    </location>
</feature>
<dbReference type="InterPro" id="IPR000160">
    <property type="entry name" value="GGDEF_dom"/>
</dbReference>
<dbReference type="SUPFAM" id="SSF55785">
    <property type="entry name" value="PYP-like sensor domain (PAS domain)"/>
    <property type="match status" value="3"/>
</dbReference>
<dbReference type="OrthoDB" id="310793at2"/>
<evidence type="ECO:0000259" key="8">
    <source>
        <dbReference type="PROSITE" id="PS50112"/>
    </source>
</evidence>
<keyword evidence="4 7" id="KW-1133">Transmembrane helix</keyword>
<dbReference type="FunFam" id="3.30.70.270:FF:000001">
    <property type="entry name" value="Diguanylate cyclase domain protein"/>
    <property type="match status" value="1"/>
</dbReference>
<feature type="transmembrane region" description="Helical" evidence="7">
    <location>
        <begin position="254"/>
        <end position="274"/>
    </location>
</feature>
<feature type="transmembrane region" description="Helical" evidence="7">
    <location>
        <begin position="26"/>
        <end position="48"/>
    </location>
</feature>
<evidence type="ECO:0000256" key="6">
    <source>
        <dbReference type="ARBA" id="ARBA00051114"/>
    </source>
</evidence>
<feature type="domain" description="EAL" evidence="10">
    <location>
        <begin position="866"/>
        <end position="1120"/>
    </location>
</feature>
<dbReference type="AlphaFoldDB" id="I4B1B1"/>
<dbReference type="PROSITE" id="PS50883">
    <property type="entry name" value="EAL"/>
    <property type="match status" value="1"/>
</dbReference>
<feature type="domain" description="PAS" evidence="8">
    <location>
        <begin position="443"/>
        <end position="508"/>
    </location>
</feature>
<dbReference type="FunFam" id="3.20.20.450:FF:000001">
    <property type="entry name" value="Cyclic di-GMP phosphodiesterase yahA"/>
    <property type="match status" value="1"/>
</dbReference>
<dbReference type="Pfam" id="PF00989">
    <property type="entry name" value="PAS"/>
    <property type="match status" value="2"/>
</dbReference>
<dbReference type="GO" id="GO:0006355">
    <property type="term" value="P:regulation of DNA-templated transcription"/>
    <property type="evidence" value="ECO:0007669"/>
    <property type="project" value="InterPro"/>
</dbReference>
<dbReference type="Pfam" id="PF05231">
    <property type="entry name" value="MASE1"/>
    <property type="match status" value="1"/>
</dbReference>
<dbReference type="PATRIC" id="fig|869212.3.peg.385"/>
<evidence type="ECO:0000256" key="2">
    <source>
        <dbReference type="ARBA" id="ARBA00022475"/>
    </source>
</evidence>
<feature type="transmembrane region" description="Helical" evidence="7">
    <location>
        <begin position="286"/>
        <end position="304"/>
    </location>
</feature>
<dbReference type="GO" id="GO:0071111">
    <property type="term" value="F:cyclic-guanylate-specific phosphodiesterase activity"/>
    <property type="evidence" value="ECO:0007669"/>
    <property type="project" value="UniProtKB-EC"/>
</dbReference>
<dbReference type="KEGG" id="tpx:Turpa_0412"/>
<accession>I4B1B1</accession>
<feature type="domain" description="PAC" evidence="9">
    <location>
        <begin position="391"/>
        <end position="442"/>
    </location>
</feature>
<dbReference type="InterPro" id="IPR000014">
    <property type="entry name" value="PAS"/>
</dbReference>
<feature type="transmembrane region" description="Helical" evidence="7">
    <location>
        <begin position="94"/>
        <end position="116"/>
    </location>
</feature>
<evidence type="ECO:0000313" key="12">
    <source>
        <dbReference type="EMBL" id="AFM11068.1"/>
    </source>
</evidence>
<comment type="catalytic activity">
    <reaction evidence="6">
        <text>3',3'-c-di-GMP + H2O = 5'-phosphoguanylyl(3'-&gt;5')guanosine + H(+)</text>
        <dbReference type="Rhea" id="RHEA:24902"/>
        <dbReference type="ChEBI" id="CHEBI:15377"/>
        <dbReference type="ChEBI" id="CHEBI:15378"/>
        <dbReference type="ChEBI" id="CHEBI:58754"/>
        <dbReference type="ChEBI" id="CHEBI:58805"/>
        <dbReference type="EC" id="3.1.4.52"/>
    </reaction>
    <physiologicalReaction direction="left-to-right" evidence="6">
        <dbReference type="Rhea" id="RHEA:24903"/>
    </physiologicalReaction>
</comment>
<evidence type="ECO:0000256" key="3">
    <source>
        <dbReference type="ARBA" id="ARBA00022692"/>
    </source>
</evidence>
<dbReference type="SMART" id="SM00267">
    <property type="entry name" value="GGDEF"/>
    <property type="match status" value="1"/>
</dbReference>
<dbReference type="Gene3D" id="3.20.20.450">
    <property type="entry name" value="EAL domain"/>
    <property type="match status" value="1"/>
</dbReference>
<dbReference type="PROSITE" id="PS50113">
    <property type="entry name" value="PAC"/>
    <property type="match status" value="3"/>
</dbReference>
<gene>
    <name evidence="12" type="ordered locus">Turpa_0412</name>
</gene>
<dbReference type="Gene3D" id="3.30.70.270">
    <property type="match status" value="1"/>
</dbReference>
<dbReference type="GO" id="GO:0071732">
    <property type="term" value="P:cellular response to nitric oxide"/>
    <property type="evidence" value="ECO:0007669"/>
    <property type="project" value="UniProtKB-ARBA"/>
</dbReference>
<dbReference type="NCBIfam" id="TIGR00229">
    <property type="entry name" value="sensory_box"/>
    <property type="match status" value="3"/>
</dbReference>
<dbReference type="SMART" id="SM00086">
    <property type="entry name" value="PAC"/>
    <property type="match status" value="3"/>
</dbReference>
<dbReference type="Pfam" id="PF00563">
    <property type="entry name" value="EAL"/>
    <property type="match status" value="1"/>
</dbReference>
<protein>
    <submittedName>
        <fullName evidence="12">Diguanylate cyclase/phosphodiesterase with PAS/PAC sensor(S)</fullName>
    </submittedName>
</protein>